<organism evidence="4">
    <name type="scientific">Pseudo-nitzschia australis</name>
    <dbReference type="NCBI Taxonomy" id="44445"/>
    <lineage>
        <taxon>Eukaryota</taxon>
        <taxon>Sar</taxon>
        <taxon>Stramenopiles</taxon>
        <taxon>Ochrophyta</taxon>
        <taxon>Bacillariophyta</taxon>
        <taxon>Bacillariophyceae</taxon>
        <taxon>Bacillariophycidae</taxon>
        <taxon>Bacillariales</taxon>
        <taxon>Bacillariaceae</taxon>
        <taxon>Pseudo-nitzschia</taxon>
    </lineage>
</organism>
<dbReference type="GO" id="GO:0005737">
    <property type="term" value="C:cytoplasm"/>
    <property type="evidence" value="ECO:0007669"/>
    <property type="project" value="TreeGrafter"/>
</dbReference>
<dbReference type="SUPFAM" id="SSF52129">
    <property type="entry name" value="Caspase-like"/>
    <property type="match status" value="1"/>
</dbReference>
<evidence type="ECO:0000256" key="2">
    <source>
        <dbReference type="SAM" id="MobiDB-lite"/>
    </source>
</evidence>
<dbReference type="AlphaFoldDB" id="A0A7S4EN29"/>
<feature type="compositionally biased region" description="Polar residues" evidence="2">
    <location>
        <begin position="18"/>
        <end position="36"/>
    </location>
</feature>
<accession>A0A7S4EN29</accession>
<dbReference type="GO" id="GO:0006508">
    <property type="term" value="P:proteolysis"/>
    <property type="evidence" value="ECO:0007669"/>
    <property type="project" value="InterPro"/>
</dbReference>
<evidence type="ECO:0000313" key="4">
    <source>
        <dbReference type="EMBL" id="CAE0723287.1"/>
    </source>
</evidence>
<dbReference type="EMBL" id="HBIX01023140">
    <property type="protein sequence ID" value="CAE0723287.1"/>
    <property type="molecule type" value="Transcribed_RNA"/>
</dbReference>
<evidence type="ECO:0000259" key="3">
    <source>
        <dbReference type="Pfam" id="PF00656"/>
    </source>
</evidence>
<dbReference type="GO" id="GO:0004197">
    <property type="term" value="F:cysteine-type endopeptidase activity"/>
    <property type="evidence" value="ECO:0007669"/>
    <property type="project" value="InterPro"/>
</dbReference>
<feature type="region of interest" description="Disordered" evidence="2">
    <location>
        <begin position="1"/>
        <end position="36"/>
    </location>
</feature>
<feature type="domain" description="Peptidase C14 caspase" evidence="3">
    <location>
        <begin position="175"/>
        <end position="334"/>
    </location>
</feature>
<proteinExistence type="inferred from homology"/>
<dbReference type="Pfam" id="PF00656">
    <property type="entry name" value="Peptidase_C14"/>
    <property type="match status" value="1"/>
</dbReference>
<dbReference type="InterPro" id="IPR050452">
    <property type="entry name" value="Metacaspase"/>
</dbReference>
<protein>
    <recommendedName>
        <fullName evidence="3">Peptidase C14 caspase domain-containing protein</fullName>
    </recommendedName>
</protein>
<dbReference type="Gene3D" id="3.40.50.12660">
    <property type="match status" value="2"/>
</dbReference>
<evidence type="ECO:0000256" key="1">
    <source>
        <dbReference type="ARBA" id="ARBA00009005"/>
    </source>
</evidence>
<dbReference type="InterPro" id="IPR029030">
    <property type="entry name" value="Caspase-like_dom_sf"/>
</dbReference>
<dbReference type="PANTHER" id="PTHR48104">
    <property type="entry name" value="METACASPASE-4"/>
    <property type="match status" value="1"/>
</dbReference>
<sequence length="507" mass="55297">MPLRLNRKDRSGRENAAAVSQQNNPSHSKNAATSKNNFDEQVEYLIPAQVRMISGCHSLETSADVSNIHSIAGKGKLPSPEGRAGGACTTALLSILYDAQKRKNDNHYSGDGSTTFQQLLLELRRRLAQTGMSQVSQLTSSRPLELEETPFSLRSIPATNQQQQQQQQHGGGGTQRALLVGINYYGQRGQLSGCINDVLNVKKYLCNYQGFLEKHVLLLIDDGRNHHPTRDNIIRALQRLVKQSKPGDSVYFHYSGHGGLLDPNYWNRYKAGVSNKKYDETLYPVDHLKAGQIRDFNLFNHFVKPMAAGVTVTCVMDCCHSGSVLDLPYSYRPTSDGTIRMRQSMDSLTNLAFLYILAGGMLPDLGFESIAQNLENATGETMDNLQGIGVEELSSDIGGYTNDYTNDGDVVTGATCDNTDLTGIAGDDRDICSSNGDFAYEGDEITGEDITYDIDSGGFDVDGGTNLGGAQDGFLADDYNPDGDCEGNECDGCDVIGEILNTLFEDS</sequence>
<dbReference type="InterPro" id="IPR011600">
    <property type="entry name" value="Pept_C14_caspase"/>
</dbReference>
<gene>
    <name evidence="4" type="ORF">PAUS00366_LOCUS16043</name>
</gene>
<comment type="similarity">
    <text evidence="1">Belongs to the peptidase C14B family.</text>
</comment>
<feature type="compositionally biased region" description="Basic and acidic residues" evidence="2">
    <location>
        <begin position="1"/>
        <end position="13"/>
    </location>
</feature>
<name>A0A7S4EN29_9STRA</name>
<reference evidence="4" key="1">
    <citation type="submission" date="2021-01" db="EMBL/GenBank/DDBJ databases">
        <authorList>
            <person name="Corre E."/>
            <person name="Pelletier E."/>
            <person name="Niang G."/>
            <person name="Scheremetjew M."/>
            <person name="Finn R."/>
            <person name="Kale V."/>
            <person name="Holt S."/>
            <person name="Cochrane G."/>
            <person name="Meng A."/>
            <person name="Brown T."/>
            <person name="Cohen L."/>
        </authorList>
    </citation>
    <scope>NUCLEOTIDE SEQUENCE</scope>
    <source>
        <strain evidence="4">10249 10 AB</strain>
    </source>
</reference>
<dbReference type="PANTHER" id="PTHR48104:SF30">
    <property type="entry name" value="METACASPASE-1"/>
    <property type="match status" value="1"/>
</dbReference>